<dbReference type="SUPFAM" id="SSF158472">
    <property type="entry name" value="HAMP domain-like"/>
    <property type="match status" value="1"/>
</dbReference>
<feature type="transmembrane region" description="Helical" evidence="1">
    <location>
        <begin position="9"/>
        <end position="33"/>
    </location>
</feature>
<dbReference type="RefSeq" id="WP_053335097.1">
    <property type="nucleotide sequence ID" value="NZ_JMFG01000020.1"/>
</dbReference>
<dbReference type="InterPro" id="IPR003607">
    <property type="entry name" value="HD/PDEase_dom"/>
</dbReference>
<feature type="domain" description="HD" evidence="3">
    <location>
        <begin position="393"/>
        <end position="515"/>
    </location>
</feature>
<dbReference type="Proteomes" id="UP000027284">
    <property type="component" value="Unassembled WGS sequence"/>
</dbReference>
<dbReference type="CDD" id="cd06225">
    <property type="entry name" value="HAMP"/>
    <property type="match status" value="1"/>
</dbReference>
<feature type="domain" description="HD-GYP" evidence="4">
    <location>
        <begin position="371"/>
        <end position="566"/>
    </location>
</feature>
<dbReference type="EMBL" id="JMFG01000020">
    <property type="protein sequence ID" value="KDA53578.1"/>
    <property type="molecule type" value="Genomic_DNA"/>
</dbReference>
<organism evidence="5 6">
    <name type="scientific">Thermoanaerobaculum aquaticum</name>
    <dbReference type="NCBI Taxonomy" id="1312852"/>
    <lineage>
        <taxon>Bacteria</taxon>
        <taxon>Pseudomonadati</taxon>
        <taxon>Acidobacteriota</taxon>
        <taxon>Thermoanaerobaculia</taxon>
        <taxon>Thermoanaerobaculales</taxon>
        <taxon>Thermoanaerobaculaceae</taxon>
        <taxon>Thermoanaerobaculum</taxon>
    </lineage>
</organism>
<keyword evidence="1" id="KW-0472">Membrane</keyword>
<dbReference type="PROSITE" id="PS51831">
    <property type="entry name" value="HD"/>
    <property type="match status" value="1"/>
</dbReference>
<evidence type="ECO:0000259" key="2">
    <source>
        <dbReference type="PROSITE" id="PS50885"/>
    </source>
</evidence>
<dbReference type="PANTHER" id="PTHR43155">
    <property type="entry name" value="CYCLIC DI-GMP PHOSPHODIESTERASE PA4108-RELATED"/>
    <property type="match status" value="1"/>
</dbReference>
<evidence type="ECO:0000259" key="3">
    <source>
        <dbReference type="PROSITE" id="PS51831"/>
    </source>
</evidence>
<reference evidence="5 6" key="1">
    <citation type="submission" date="2014-04" db="EMBL/GenBank/DDBJ databases">
        <title>The Genome Sequence of Thermoanaerobaculum aquaticum MP-01, The First Cultivated Group 23 Acidobacterium.</title>
        <authorList>
            <person name="Stamps B.W."/>
            <person name="Losey N.A."/>
            <person name="Lawson P.A."/>
            <person name="Stevenson B.S."/>
        </authorList>
    </citation>
    <scope>NUCLEOTIDE SEQUENCE [LARGE SCALE GENOMIC DNA]</scope>
    <source>
        <strain evidence="5 6">MP-01</strain>
    </source>
</reference>
<dbReference type="Pfam" id="PF13487">
    <property type="entry name" value="HD_5"/>
    <property type="match status" value="1"/>
</dbReference>
<sequence>MRWPFFRSLLYPLTALLVALAVVPVALVGFGFFSSNREQIATLEKQYLTRQAVGFARELELFFVDTVGRLEGLSQALAASATDSLPMDRVPAILAEVVKANRNVLMLRLLDRQGNGQFVQGRPFPAGAEELLNPLLARAFQEGLASRPVREDLVSLPGEPPVVVVSFPVLGHRGEVLGVLQGVVSLAGMSERLGEEAARGVVVDVVDRRGRILFSSEGDRLGRDASQHPLVAQFLRAPGVRLTKTYADPFGNHAEVLGSLCPVGDPPWAVVTARQVDVAFANLNAMAKRTALLALGAGILATVAGIVLARRITNPLRQLAALSTAMASGDFTKRVPVTSANELGQLAENFNTMAEEIGRTVASLREALAQNRELLVDAIRALTASIDAKNPYTRGHSERVARYSVAIARHLGLNGEEIRKVEIAALLHDVGKIGIEDAILTKPEQLTDAEFAKMRAHTIKGAAIVSSIKLLRDVIPGIRSHHENWAGGGYPDGLVGEAIPLVARIIAAADVFDAMTTTRPYQKALSLDFVLNRMRDLAGTKLDPRVVEAFFSALRAGDLVPLGEVEVA</sequence>
<feature type="domain" description="HAMP" evidence="2">
    <location>
        <begin position="310"/>
        <end position="362"/>
    </location>
</feature>
<dbReference type="InterPro" id="IPR003660">
    <property type="entry name" value="HAMP_dom"/>
</dbReference>
<dbReference type="Pfam" id="PF00672">
    <property type="entry name" value="HAMP"/>
    <property type="match status" value="1"/>
</dbReference>
<keyword evidence="6" id="KW-1185">Reference proteome</keyword>
<comment type="caution">
    <text evidence="5">The sequence shown here is derived from an EMBL/GenBank/DDBJ whole genome shotgun (WGS) entry which is preliminary data.</text>
</comment>
<dbReference type="PANTHER" id="PTHR43155:SF2">
    <property type="entry name" value="CYCLIC DI-GMP PHOSPHODIESTERASE PA4108"/>
    <property type="match status" value="1"/>
</dbReference>
<accession>A0A062XRX6</accession>
<dbReference type="GO" id="GO:0007165">
    <property type="term" value="P:signal transduction"/>
    <property type="evidence" value="ECO:0007669"/>
    <property type="project" value="InterPro"/>
</dbReference>
<dbReference type="InterPro" id="IPR037522">
    <property type="entry name" value="HD_GYP_dom"/>
</dbReference>
<evidence type="ECO:0000313" key="6">
    <source>
        <dbReference type="Proteomes" id="UP000027284"/>
    </source>
</evidence>
<evidence type="ECO:0000259" key="4">
    <source>
        <dbReference type="PROSITE" id="PS51832"/>
    </source>
</evidence>
<dbReference type="OrthoDB" id="9804747at2"/>
<dbReference type="InterPro" id="IPR006675">
    <property type="entry name" value="HDIG_dom"/>
</dbReference>
<protein>
    <recommendedName>
        <fullName evidence="7">HD domain-containing protein</fullName>
    </recommendedName>
</protein>
<dbReference type="NCBIfam" id="TIGR00277">
    <property type="entry name" value="HDIG"/>
    <property type="match status" value="1"/>
</dbReference>
<feature type="transmembrane region" description="Helical" evidence="1">
    <location>
        <begin position="291"/>
        <end position="309"/>
    </location>
</feature>
<dbReference type="Gene3D" id="1.10.3210.10">
    <property type="entry name" value="Hypothetical protein af1432"/>
    <property type="match status" value="1"/>
</dbReference>
<dbReference type="SMART" id="SM00304">
    <property type="entry name" value="HAMP"/>
    <property type="match status" value="1"/>
</dbReference>
<keyword evidence="1" id="KW-0812">Transmembrane</keyword>
<dbReference type="AlphaFoldDB" id="A0A062XRX6"/>
<evidence type="ECO:0000313" key="5">
    <source>
        <dbReference type="EMBL" id="KDA53578.1"/>
    </source>
</evidence>
<dbReference type="STRING" id="1312852.EG19_05090"/>
<dbReference type="SUPFAM" id="SSF109604">
    <property type="entry name" value="HD-domain/PDEase-like"/>
    <property type="match status" value="1"/>
</dbReference>
<dbReference type="PROSITE" id="PS50885">
    <property type="entry name" value="HAMP"/>
    <property type="match status" value="1"/>
</dbReference>
<name>A0A062XRX6_9BACT</name>
<dbReference type="GO" id="GO:0016020">
    <property type="term" value="C:membrane"/>
    <property type="evidence" value="ECO:0007669"/>
    <property type="project" value="InterPro"/>
</dbReference>
<evidence type="ECO:0008006" key="7">
    <source>
        <dbReference type="Google" id="ProtNLM"/>
    </source>
</evidence>
<dbReference type="CDD" id="cd00077">
    <property type="entry name" value="HDc"/>
    <property type="match status" value="1"/>
</dbReference>
<dbReference type="PROSITE" id="PS51832">
    <property type="entry name" value="HD_GYP"/>
    <property type="match status" value="1"/>
</dbReference>
<proteinExistence type="predicted"/>
<dbReference type="Gene3D" id="6.10.340.10">
    <property type="match status" value="1"/>
</dbReference>
<dbReference type="InterPro" id="IPR006674">
    <property type="entry name" value="HD_domain"/>
</dbReference>
<dbReference type="SMART" id="SM00471">
    <property type="entry name" value="HDc"/>
    <property type="match status" value="1"/>
</dbReference>
<evidence type="ECO:0000256" key="1">
    <source>
        <dbReference type="SAM" id="Phobius"/>
    </source>
</evidence>
<gene>
    <name evidence="5" type="ORF">EG19_05090</name>
</gene>
<keyword evidence="1" id="KW-1133">Transmembrane helix</keyword>